<dbReference type="SMART" id="SM01381">
    <property type="entry name" value="7TM_GPCR_Srsx"/>
    <property type="match status" value="1"/>
</dbReference>
<feature type="non-terminal residue" evidence="12">
    <location>
        <position position="1"/>
    </location>
</feature>
<reference evidence="12 13" key="1">
    <citation type="submission" date="2022-05" db="EMBL/GenBank/DDBJ databases">
        <authorList>
            <consortium name="Genoscope - CEA"/>
            <person name="William W."/>
        </authorList>
    </citation>
    <scope>NUCLEOTIDE SEQUENCE [LARGE SCALE GENOMIC DNA]</scope>
</reference>
<dbReference type="PRINTS" id="PR00237">
    <property type="entry name" value="GPCRRHODOPSN"/>
</dbReference>
<dbReference type="PANTHER" id="PTHR24249">
    <property type="entry name" value="HISTAMINE RECEPTOR-RELATED G-PROTEIN COUPLED RECEPTOR"/>
    <property type="match status" value="1"/>
</dbReference>
<dbReference type="PROSITE" id="PS00237">
    <property type="entry name" value="G_PROTEIN_RECEP_F1_1"/>
    <property type="match status" value="2"/>
</dbReference>
<dbReference type="EMBL" id="CALNXK010000009">
    <property type="protein sequence ID" value="CAH3041904.1"/>
    <property type="molecule type" value="Genomic_DNA"/>
</dbReference>
<dbReference type="SUPFAM" id="SSF81321">
    <property type="entry name" value="Family A G protein-coupled receptor-like"/>
    <property type="match status" value="2"/>
</dbReference>
<feature type="domain" description="G-protein coupled receptors family 1 profile" evidence="11">
    <location>
        <begin position="345"/>
        <end position="586"/>
    </location>
</feature>
<comment type="similarity">
    <text evidence="9">Belongs to the G-protein coupled receptor 1 family.</text>
</comment>
<evidence type="ECO:0000256" key="6">
    <source>
        <dbReference type="ARBA" id="ARBA00023136"/>
    </source>
</evidence>
<evidence type="ECO:0000313" key="12">
    <source>
        <dbReference type="EMBL" id="CAH3041904.1"/>
    </source>
</evidence>
<evidence type="ECO:0000256" key="10">
    <source>
        <dbReference type="SAM" id="Phobius"/>
    </source>
</evidence>
<feature type="transmembrane region" description="Helical" evidence="10">
    <location>
        <begin position="140"/>
        <end position="162"/>
    </location>
</feature>
<feature type="transmembrane region" description="Helical" evidence="10">
    <location>
        <begin position="20"/>
        <end position="44"/>
    </location>
</feature>
<evidence type="ECO:0000256" key="3">
    <source>
        <dbReference type="ARBA" id="ARBA00022692"/>
    </source>
</evidence>
<feature type="transmembrane region" description="Helical" evidence="10">
    <location>
        <begin position="448"/>
        <end position="466"/>
    </location>
</feature>
<keyword evidence="5 9" id="KW-0297">G-protein coupled receptor</keyword>
<evidence type="ECO:0000256" key="1">
    <source>
        <dbReference type="ARBA" id="ARBA00004651"/>
    </source>
</evidence>
<dbReference type="InterPro" id="IPR017452">
    <property type="entry name" value="GPCR_Rhodpsn_7TM"/>
</dbReference>
<evidence type="ECO:0000256" key="5">
    <source>
        <dbReference type="ARBA" id="ARBA00023040"/>
    </source>
</evidence>
<feature type="transmembrane region" description="Helical" evidence="10">
    <location>
        <begin position="56"/>
        <end position="76"/>
    </location>
</feature>
<feature type="transmembrane region" description="Helical" evidence="10">
    <location>
        <begin position="478"/>
        <end position="500"/>
    </location>
</feature>
<organism evidence="12 13">
    <name type="scientific">Porites lobata</name>
    <dbReference type="NCBI Taxonomy" id="104759"/>
    <lineage>
        <taxon>Eukaryota</taxon>
        <taxon>Metazoa</taxon>
        <taxon>Cnidaria</taxon>
        <taxon>Anthozoa</taxon>
        <taxon>Hexacorallia</taxon>
        <taxon>Scleractinia</taxon>
        <taxon>Fungiina</taxon>
        <taxon>Poritidae</taxon>
        <taxon>Porites</taxon>
    </lineage>
</organism>
<dbReference type="Pfam" id="PF00001">
    <property type="entry name" value="7tm_1"/>
    <property type="match status" value="2"/>
</dbReference>
<keyword evidence="2" id="KW-1003">Cell membrane</keyword>
<sequence length="608" mass="67934">AVVCRIWKEEYHLENYVSTLVAIILNIVACPLTICMNLLVIVAVKTKPRLQTMYNFLLCALAATDMVVGAVIQPIYAVDEMSLLTGSSLTEYCTQYHKTVLLVLTPSLASLLLLALLSMERYLAMKYSLRYADIITKGRVATAVITCWVIAVLPPVFLYFFSHHVLSIMTAVFIKSVSFAVIAYCHISVFLVTRRHIIRIKSEQVSQDTKKKFLEEKKAAITTSIVVGFVLFSFVPLLVYTLLRPLLPKSYFGNLFISFKPVLQSFVLINSLCNPIIYCWRSSVLQRALFEMNSSDLTNNTSTATAATGVVCRIWKEEYHLSCQYVSTLVAIILNIVTCPVTICMNLLVIVAVKTKPILQTMYNLLLCALAATDTVVGALVQPIYAVGEISLLTGSVSEYCTQYLKTVFLFLSPSSASLSLLALLSLERYLAMKYSLRYADIITKGRVATAVITCWVIAVLPPVFLDSFSRPVLSVMTAVFITSVSFAAIAYGHISVFLVTRRHIIRIKSEQVSQDTKKKFLEEKKAAITTSIVVGFVLFSFVPLLVYTLLRPLLLKSYFGNLFISFKPVVLSFVLINSLCNPIIYCWRSSVLRKAFFELLGRKNSVN</sequence>
<dbReference type="PROSITE" id="PS50262">
    <property type="entry name" value="G_PROTEIN_RECEP_F1_2"/>
    <property type="match status" value="2"/>
</dbReference>
<name>A0ABN8N565_9CNID</name>
<feature type="transmembrane region" description="Helical" evidence="10">
    <location>
        <begin position="527"/>
        <end position="550"/>
    </location>
</feature>
<evidence type="ECO:0000256" key="9">
    <source>
        <dbReference type="RuleBase" id="RU000688"/>
    </source>
</evidence>
<comment type="subcellular location">
    <subcellularLocation>
        <location evidence="1">Cell membrane</location>
        <topology evidence="1">Multi-pass membrane protein</topology>
    </subcellularLocation>
</comment>
<keyword evidence="4 10" id="KW-1133">Transmembrane helix</keyword>
<comment type="caution">
    <text evidence="12">The sequence shown here is derived from an EMBL/GenBank/DDBJ whole genome shotgun (WGS) entry which is preliminary data.</text>
</comment>
<dbReference type="Proteomes" id="UP001159405">
    <property type="component" value="Unassembled WGS sequence"/>
</dbReference>
<evidence type="ECO:0000256" key="7">
    <source>
        <dbReference type="ARBA" id="ARBA00023170"/>
    </source>
</evidence>
<proteinExistence type="inferred from homology"/>
<dbReference type="CDD" id="cd00637">
    <property type="entry name" value="7tm_classA_rhodopsin-like"/>
    <property type="match status" value="2"/>
</dbReference>
<evidence type="ECO:0000256" key="2">
    <source>
        <dbReference type="ARBA" id="ARBA00022475"/>
    </source>
</evidence>
<keyword evidence="3 9" id="KW-0812">Transmembrane</keyword>
<accession>A0ABN8N565</accession>
<dbReference type="Gene3D" id="1.20.1070.10">
    <property type="entry name" value="Rhodopsin 7-helix transmembrane proteins"/>
    <property type="match status" value="2"/>
</dbReference>
<feature type="transmembrane region" description="Helical" evidence="10">
    <location>
        <begin position="168"/>
        <end position="192"/>
    </location>
</feature>
<keyword evidence="6 10" id="KW-0472">Membrane</keyword>
<feature type="transmembrane region" description="Helical" evidence="10">
    <location>
        <begin position="570"/>
        <end position="588"/>
    </location>
</feature>
<keyword evidence="13" id="KW-1185">Reference proteome</keyword>
<dbReference type="InterPro" id="IPR000276">
    <property type="entry name" value="GPCR_Rhodpsn"/>
</dbReference>
<keyword evidence="7 9" id="KW-0675">Receptor</keyword>
<evidence type="ECO:0000256" key="8">
    <source>
        <dbReference type="ARBA" id="ARBA00023224"/>
    </source>
</evidence>
<feature type="transmembrane region" description="Helical" evidence="10">
    <location>
        <begin position="365"/>
        <end position="388"/>
    </location>
</feature>
<protein>
    <recommendedName>
        <fullName evidence="11">G-protein coupled receptors family 1 profile domain-containing protein</fullName>
    </recommendedName>
</protein>
<evidence type="ECO:0000256" key="4">
    <source>
        <dbReference type="ARBA" id="ARBA00022989"/>
    </source>
</evidence>
<feature type="domain" description="G-protein coupled receptors family 1 profile" evidence="11">
    <location>
        <begin position="36"/>
        <end position="278"/>
    </location>
</feature>
<dbReference type="InterPro" id="IPR050569">
    <property type="entry name" value="TAAR"/>
</dbReference>
<evidence type="ECO:0000313" key="13">
    <source>
        <dbReference type="Proteomes" id="UP001159405"/>
    </source>
</evidence>
<feature type="transmembrane region" description="Helical" evidence="10">
    <location>
        <begin position="325"/>
        <end position="353"/>
    </location>
</feature>
<evidence type="ECO:0000259" key="11">
    <source>
        <dbReference type="PROSITE" id="PS50262"/>
    </source>
</evidence>
<gene>
    <name evidence="12" type="ORF">PLOB_00047990</name>
</gene>
<feature type="transmembrane region" description="Helical" evidence="10">
    <location>
        <begin position="219"/>
        <end position="243"/>
    </location>
</feature>
<feature type="transmembrane region" description="Helical" evidence="10">
    <location>
        <begin position="96"/>
        <end position="119"/>
    </location>
</feature>
<feature type="transmembrane region" description="Helical" evidence="10">
    <location>
        <begin position="408"/>
        <end position="427"/>
    </location>
</feature>
<keyword evidence="8 9" id="KW-0807">Transducer</keyword>